<feature type="repeat" description="TPR" evidence="1">
    <location>
        <begin position="92"/>
        <end position="125"/>
    </location>
</feature>
<dbReference type="Proteomes" id="UP000437736">
    <property type="component" value="Unassembled WGS sequence"/>
</dbReference>
<feature type="non-terminal residue" evidence="2">
    <location>
        <position position="1"/>
    </location>
</feature>
<protein>
    <submittedName>
        <fullName evidence="2">Tetratricopeptide repeat protein</fullName>
    </submittedName>
</protein>
<name>A0ABW9QUX5_9ACTN</name>
<reference evidence="2 3" key="1">
    <citation type="submission" date="2019-11" db="EMBL/GenBank/DDBJ databases">
        <title>Acidiferrimicrobium australis gen. nov., sp. nov., an acidophilic and obligately heterotrophic, member of the Actinobacteria that catalyses dissimilatory oxido- reduction of iron isolated from metal-rich acidic water in Chile.</title>
        <authorList>
            <person name="Gonzalez D."/>
            <person name="Huber K."/>
            <person name="Hedrich S."/>
            <person name="Rojas-Villalobos C."/>
            <person name="Quatrini R."/>
            <person name="Dinamarca M.A."/>
            <person name="Schwarz A."/>
            <person name="Canales C."/>
            <person name="Nancucheo I."/>
        </authorList>
    </citation>
    <scope>NUCLEOTIDE SEQUENCE [LARGE SCALE GENOMIC DNA]</scope>
    <source>
        <strain evidence="2 3">USS-CCA1</strain>
    </source>
</reference>
<sequence>QMAAKELEAYRQLTGSFDQHPVLADCYRALRRYGDAEALWDDLRTASPDADLVAEGRIVAAGCRADQGDLRGALALLERGNRNVEHPRDRHLRQWYVLADLYERAGELPRARELFGRVLGADPEAFDVRQRLRALR</sequence>
<gene>
    <name evidence="2" type="ORF">GHK86_13140</name>
</gene>
<dbReference type="EMBL" id="WJHE01000678">
    <property type="protein sequence ID" value="MST33659.1"/>
    <property type="molecule type" value="Genomic_DNA"/>
</dbReference>
<evidence type="ECO:0000256" key="1">
    <source>
        <dbReference type="PROSITE-ProRule" id="PRU00339"/>
    </source>
</evidence>
<comment type="caution">
    <text evidence="2">The sequence shown here is derived from an EMBL/GenBank/DDBJ whole genome shotgun (WGS) entry which is preliminary data.</text>
</comment>
<dbReference type="Pfam" id="PF13428">
    <property type="entry name" value="TPR_14"/>
    <property type="match status" value="1"/>
</dbReference>
<dbReference type="InterPro" id="IPR019734">
    <property type="entry name" value="TPR_rpt"/>
</dbReference>
<dbReference type="SUPFAM" id="SSF48452">
    <property type="entry name" value="TPR-like"/>
    <property type="match status" value="1"/>
</dbReference>
<proteinExistence type="predicted"/>
<evidence type="ECO:0000313" key="3">
    <source>
        <dbReference type="Proteomes" id="UP000437736"/>
    </source>
</evidence>
<dbReference type="Gene3D" id="1.25.40.10">
    <property type="entry name" value="Tetratricopeptide repeat domain"/>
    <property type="match status" value="1"/>
</dbReference>
<dbReference type="PROSITE" id="PS50005">
    <property type="entry name" value="TPR"/>
    <property type="match status" value="1"/>
</dbReference>
<dbReference type="InterPro" id="IPR011990">
    <property type="entry name" value="TPR-like_helical_dom_sf"/>
</dbReference>
<keyword evidence="3" id="KW-1185">Reference proteome</keyword>
<organism evidence="2 3">
    <name type="scientific">Acidiferrimicrobium australe</name>
    <dbReference type="NCBI Taxonomy" id="2664430"/>
    <lineage>
        <taxon>Bacteria</taxon>
        <taxon>Bacillati</taxon>
        <taxon>Actinomycetota</taxon>
        <taxon>Acidimicrobiia</taxon>
        <taxon>Acidimicrobiales</taxon>
        <taxon>Acidimicrobiaceae</taxon>
        <taxon>Acidiferrimicrobium</taxon>
    </lineage>
</organism>
<accession>A0ABW9QUX5</accession>
<keyword evidence="1" id="KW-0802">TPR repeat</keyword>
<evidence type="ECO:0000313" key="2">
    <source>
        <dbReference type="EMBL" id="MST33659.1"/>
    </source>
</evidence>